<comment type="function">
    <text evidence="3">Adenine glycosylase active on G-A mispairs. MutY also corrects error-prone DNA synthesis past GO lesions which are due to the oxidatively damaged form of guanine: 7,8-dihydro-8-oxoguanine (8-oxo-dGTP).</text>
</comment>
<dbReference type="OrthoDB" id="9802365at2"/>
<dbReference type="Gene3D" id="1.10.1670.10">
    <property type="entry name" value="Helix-hairpin-Helix base-excision DNA repair enzymes (C-terminal)"/>
    <property type="match status" value="1"/>
</dbReference>
<dbReference type="GO" id="GO:0034039">
    <property type="term" value="F:8-oxo-7,8-dihydroguanine DNA N-glycosylase activity"/>
    <property type="evidence" value="ECO:0007669"/>
    <property type="project" value="TreeGrafter"/>
</dbReference>
<dbReference type="GO" id="GO:0035485">
    <property type="term" value="F:adenine/guanine mispair binding"/>
    <property type="evidence" value="ECO:0007669"/>
    <property type="project" value="TreeGrafter"/>
</dbReference>
<dbReference type="InterPro" id="IPR003265">
    <property type="entry name" value="HhH-GPD_domain"/>
</dbReference>
<dbReference type="PANTHER" id="PTHR42944">
    <property type="entry name" value="ADENINE DNA GLYCOSYLASE"/>
    <property type="match status" value="1"/>
</dbReference>
<dbReference type="GO" id="GO:0006284">
    <property type="term" value="P:base-excision repair"/>
    <property type="evidence" value="ECO:0007669"/>
    <property type="project" value="InterPro"/>
</dbReference>
<keyword evidence="10" id="KW-0378">Hydrolase</keyword>
<evidence type="ECO:0000256" key="6">
    <source>
        <dbReference type="ARBA" id="ARBA00022023"/>
    </source>
</evidence>
<dbReference type="Gene3D" id="3.90.79.10">
    <property type="entry name" value="Nucleoside Triphosphate Pyrophosphohydrolase"/>
    <property type="match status" value="1"/>
</dbReference>
<evidence type="ECO:0000259" key="15">
    <source>
        <dbReference type="SMART" id="SM00478"/>
    </source>
</evidence>
<evidence type="ECO:0000256" key="10">
    <source>
        <dbReference type="ARBA" id="ARBA00022801"/>
    </source>
</evidence>
<dbReference type="InterPro" id="IPR044298">
    <property type="entry name" value="MIG/MutY"/>
</dbReference>
<evidence type="ECO:0000256" key="1">
    <source>
        <dbReference type="ARBA" id="ARBA00000843"/>
    </source>
</evidence>
<comment type="similarity">
    <text evidence="4">Belongs to the Nth/MutY family.</text>
</comment>
<evidence type="ECO:0000256" key="5">
    <source>
        <dbReference type="ARBA" id="ARBA00012045"/>
    </source>
</evidence>
<evidence type="ECO:0000256" key="2">
    <source>
        <dbReference type="ARBA" id="ARBA00001966"/>
    </source>
</evidence>
<dbReference type="GO" id="GO:0032357">
    <property type="term" value="F:oxidized purine DNA binding"/>
    <property type="evidence" value="ECO:0007669"/>
    <property type="project" value="TreeGrafter"/>
</dbReference>
<dbReference type="Pfam" id="PF00633">
    <property type="entry name" value="HHH"/>
    <property type="match status" value="1"/>
</dbReference>
<evidence type="ECO:0000256" key="4">
    <source>
        <dbReference type="ARBA" id="ARBA00008343"/>
    </source>
</evidence>
<evidence type="ECO:0000313" key="17">
    <source>
        <dbReference type="Proteomes" id="UP000186341"/>
    </source>
</evidence>
<dbReference type="EC" id="3.2.2.31" evidence="5"/>
<keyword evidence="8" id="KW-0479">Metal-binding</keyword>
<protein>
    <recommendedName>
        <fullName evidence="6">Adenine DNA glycosylase</fullName>
        <ecNumber evidence="5">3.2.2.31</ecNumber>
    </recommendedName>
</protein>
<dbReference type="InterPro" id="IPR023170">
    <property type="entry name" value="HhH_base_excis_C"/>
</dbReference>
<proteinExistence type="inferred from homology"/>
<keyword evidence="11" id="KW-0408">Iron</keyword>
<dbReference type="GeneID" id="82202992"/>
<keyword evidence="7" id="KW-0004">4Fe-4S</keyword>
<keyword evidence="9" id="KW-0227">DNA damage</keyword>
<evidence type="ECO:0000256" key="7">
    <source>
        <dbReference type="ARBA" id="ARBA00022485"/>
    </source>
</evidence>
<dbReference type="GO" id="GO:0000701">
    <property type="term" value="F:purine-specific mismatch base pair DNA N-glycosylase activity"/>
    <property type="evidence" value="ECO:0007669"/>
    <property type="project" value="UniProtKB-EC"/>
</dbReference>
<dbReference type="CDD" id="cd00056">
    <property type="entry name" value="ENDO3c"/>
    <property type="match status" value="1"/>
</dbReference>
<dbReference type="AlphaFoldDB" id="A0A1U7NFJ1"/>
<comment type="catalytic activity">
    <reaction evidence="1">
        <text>Hydrolyzes free adenine bases from 7,8-dihydro-8-oxoguanine:adenine mismatched double-stranded DNA, leaving an apurinic site.</text>
        <dbReference type="EC" id="3.2.2.31"/>
    </reaction>
</comment>
<dbReference type="Gene3D" id="1.10.340.30">
    <property type="entry name" value="Hypothetical protein, domain 2"/>
    <property type="match status" value="1"/>
</dbReference>
<dbReference type="Pfam" id="PF00730">
    <property type="entry name" value="HhH-GPD"/>
    <property type="match status" value="1"/>
</dbReference>
<evidence type="ECO:0000313" key="16">
    <source>
        <dbReference type="EMBL" id="OLU39078.1"/>
    </source>
</evidence>
<dbReference type="InterPro" id="IPR011257">
    <property type="entry name" value="DNA_glycosylase"/>
</dbReference>
<accession>A0A1U7NFJ1</accession>
<dbReference type="GO" id="GO:0046872">
    <property type="term" value="F:metal ion binding"/>
    <property type="evidence" value="ECO:0007669"/>
    <property type="project" value="UniProtKB-KW"/>
</dbReference>
<sequence>MNPTYIKEQFIQNLLIWYERNKRELAFRKDKNPYRIWISEIMAQQTRIETMIPYFERFIQKYPDVKSLSQADDDELMAMWQGLGYYSRARSLKKAAIMIMEEYDGVFPLKKEELKKLPGIGDYTAGAIASIAGRQKASAIDGNVIRVFSRLFEFGEDPGKASGKKQMTALVEAFLPEADLCGDFNQALMEIGALVCLPKSPSCSFCPLEKFCLSRKSGKQLEYPMKSIKKPRTIENREIWVIARESMENKKDHSHVSRASYDIKIQKRSEKGLLSGLFEFGEQKPQGKEYRVFDLGSYIHIFSHKEWHMNAKLAVISYEDSERLCQQTDSLQKKPDHAQFVPMDDIASVYALPTAFMPFFNRARKILNDQVNMNQSDSMTIQTIGLENEKDEFK</sequence>
<dbReference type="SUPFAM" id="SSF48150">
    <property type="entry name" value="DNA-glycosylase"/>
    <property type="match status" value="1"/>
</dbReference>
<reference evidence="16 17" key="1">
    <citation type="submission" date="2016-11" db="EMBL/GenBank/DDBJ databases">
        <title>Description of two novel members of the family Erysipelotrichaceae: Ileibacterium lipovorans gen. nov., sp. nov. and Dubosiella newyorkensis, gen. nov., sp. nov.</title>
        <authorList>
            <person name="Cox L.M."/>
            <person name="Sohn J."/>
            <person name="Tyrrell K.L."/>
            <person name="Citron D.M."/>
            <person name="Lawson P.A."/>
            <person name="Patel N.B."/>
            <person name="Iizumi T."/>
            <person name="Perez-Perez G.I."/>
            <person name="Goldstein E.J."/>
            <person name="Blaser M.J."/>
        </authorList>
    </citation>
    <scope>NUCLEOTIDE SEQUENCE [LARGE SCALE GENOMIC DNA]</scope>
    <source>
        <strain evidence="16 17">NYU-BL-A3</strain>
    </source>
</reference>
<evidence type="ECO:0000256" key="9">
    <source>
        <dbReference type="ARBA" id="ARBA00022763"/>
    </source>
</evidence>
<dbReference type="PANTHER" id="PTHR42944:SF1">
    <property type="entry name" value="ADENINE DNA GLYCOSYLASE"/>
    <property type="match status" value="1"/>
</dbReference>
<dbReference type="GO" id="GO:0006298">
    <property type="term" value="P:mismatch repair"/>
    <property type="evidence" value="ECO:0007669"/>
    <property type="project" value="TreeGrafter"/>
</dbReference>
<dbReference type="EMBL" id="MPJW01000142">
    <property type="protein sequence ID" value="OLU39078.1"/>
    <property type="molecule type" value="Genomic_DNA"/>
</dbReference>
<dbReference type="InterPro" id="IPR004036">
    <property type="entry name" value="Endonuclease-III-like_CS2"/>
</dbReference>
<keyword evidence="13" id="KW-0234">DNA repair</keyword>
<comment type="cofactor">
    <cofactor evidence="2">
        <name>[4Fe-4S] cluster</name>
        <dbReference type="ChEBI" id="CHEBI:49883"/>
    </cofactor>
</comment>
<dbReference type="GO" id="GO:0051539">
    <property type="term" value="F:4 iron, 4 sulfur cluster binding"/>
    <property type="evidence" value="ECO:0007669"/>
    <property type="project" value="UniProtKB-KW"/>
</dbReference>
<gene>
    <name evidence="16" type="ORF">BO222_07300</name>
</gene>
<evidence type="ECO:0000256" key="3">
    <source>
        <dbReference type="ARBA" id="ARBA00002933"/>
    </source>
</evidence>
<keyword evidence="12" id="KW-0411">Iron-sulfur</keyword>
<dbReference type="RefSeq" id="WP_075819762.1">
    <property type="nucleotide sequence ID" value="NZ_CAJUTZ010000034.1"/>
</dbReference>
<organism evidence="16 17">
    <name type="scientific">Ileibacterium valens</name>
    <dbReference type="NCBI Taxonomy" id="1862668"/>
    <lineage>
        <taxon>Bacteria</taxon>
        <taxon>Bacillati</taxon>
        <taxon>Bacillota</taxon>
        <taxon>Erysipelotrichia</taxon>
        <taxon>Erysipelotrichales</taxon>
        <taxon>Erysipelotrichaceae</taxon>
        <taxon>Ileibacterium</taxon>
    </lineage>
</organism>
<dbReference type="Proteomes" id="UP000186341">
    <property type="component" value="Unassembled WGS sequence"/>
</dbReference>
<dbReference type="SMART" id="SM00478">
    <property type="entry name" value="ENDO3c"/>
    <property type="match status" value="1"/>
</dbReference>
<name>A0A1U7NFJ1_9FIRM</name>
<dbReference type="NCBIfam" id="TIGR01084">
    <property type="entry name" value="mutY"/>
    <property type="match status" value="1"/>
</dbReference>
<dbReference type="InterPro" id="IPR005760">
    <property type="entry name" value="A/G_AdeGlyc_MutY"/>
</dbReference>
<evidence type="ECO:0000256" key="12">
    <source>
        <dbReference type="ARBA" id="ARBA00023014"/>
    </source>
</evidence>
<feature type="domain" description="HhH-GPD" evidence="15">
    <location>
        <begin position="42"/>
        <end position="194"/>
    </location>
</feature>
<dbReference type="InterPro" id="IPR000445">
    <property type="entry name" value="HhH_motif"/>
</dbReference>
<keyword evidence="17" id="KW-1185">Reference proteome</keyword>
<evidence type="ECO:0000256" key="8">
    <source>
        <dbReference type="ARBA" id="ARBA00022723"/>
    </source>
</evidence>
<keyword evidence="14" id="KW-0326">Glycosidase</keyword>
<evidence type="ECO:0000256" key="13">
    <source>
        <dbReference type="ARBA" id="ARBA00023204"/>
    </source>
</evidence>
<evidence type="ECO:0000256" key="14">
    <source>
        <dbReference type="ARBA" id="ARBA00023295"/>
    </source>
</evidence>
<evidence type="ECO:0000256" key="11">
    <source>
        <dbReference type="ARBA" id="ARBA00023004"/>
    </source>
</evidence>
<dbReference type="FunFam" id="1.10.340.30:FF:000002">
    <property type="entry name" value="Adenine DNA glycosylase"/>
    <property type="match status" value="1"/>
</dbReference>
<dbReference type="PROSITE" id="PS01155">
    <property type="entry name" value="ENDONUCLEASE_III_2"/>
    <property type="match status" value="1"/>
</dbReference>
<comment type="caution">
    <text evidence="16">The sequence shown here is derived from an EMBL/GenBank/DDBJ whole genome shotgun (WGS) entry which is preliminary data.</text>
</comment>